<feature type="chain" id="PRO_5039687150" evidence="1">
    <location>
        <begin position="19"/>
        <end position="113"/>
    </location>
</feature>
<dbReference type="KEGG" id="foc:113207557"/>
<evidence type="ECO:0000313" key="2">
    <source>
        <dbReference type="Proteomes" id="UP000504606"/>
    </source>
</evidence>
<gene>
    <name evidence="3" type="primary">LOC113207557</name>
</gene>
<evidence type="ECO:0000313" key="3">
    <source>
        <dbReference type="RefSeq" id="XP_052120324.1"/>
    </source>
</evidence>
<protein>
    <submittedName>
        <fullName evidence="3">Uncharacterized protein LOC113207557</fullName>
    </submittedName>
</protein>
<feature type="signal peptide" evidence="1">
    <location>
        <begin position="1"/>
        <end position="18"/>
    </location>
</feature>
<evidence type="ECO:0000256" key="1">
    <source>
        <dbReference type="SAM" id="SignalP"/>
    </source>
</evidence>
<dbReference type="GeneID" id="113207557"/>
<dbReference type="AlphaFoldDB" id="A0A9C6TZV3"/>
<proteinExistence type="predicted"/>
<accession>A0A9C6TZV3</accession>
<reference evidence="3" key="1">
    <citation type="submission" date="2025-08" db="UniProtKB">
        <authorList>
            <consortium name="RefSeq"/>
        </authorList>
    </citation>
    <scope>IDENTIFICATION</scope>
    <source>
        <tissue evidence="3">Whole organism</tissue>
    </source>
</reference>
<keyword evidence="2" id="KW-1185">Reference proteome</keyword>
<dbReference type="RefSeq" id="XP_052120324.1">
    <property type="nucleotide sequence ID" value="XM_052264364.1"/>
</dbReference>
<dbReference type="Proteomes" id="UP000504606">
    <property type="component" value="Unplaced"/>
</dbReference>
<name>A0A9C6TZV3_FRAOC</name>
<sequence length="113" mass="10720">MKASLVCIVCFCAVAAMGQPLFENAASLFGQAAGSILGSAGAGAGASLGFEAESPIGKVGLHKEAHVGAGGTVGAQAQGAAGAQGAAVPVAPARLARGLNPGPLVATAPQRWG</sequence>
<organism evidence="2 3">
    <name type="scientific">Frankliniella occidentalis</name>
    <name type="common">Western flower thrips</name>
    <name type="synonym">Euthrips occidentalis</name>
    <dbReference type="NCBI Taxonomy" id="133901"/>
    <lineage>
        <taxon>Eukaryota</taxon>
        <taxon>Metazoa</taxon>
        <taxon>Ecdysozoa</taxon>
        <taxon>Arthropoda</taxon>
        <taxon>Hexapoda</taxon>
        <taxon>Insecta</taxon>
        <taxon>Pterygota</taxon>
        <taxon>Neoptera</taxon>
        <taxon>Paraneoptera</taxon>
        <taxon>Thysanoptera</taxon>
        <taxon>Terebrantia</taxon>
        <taxon>Thripoidea</taxon>
        <taxon>Thripidae</taxon>
        <taxon>Frankliniella</taxon>
    </lineage>
</organism>
<keyword evidence="1" id="KW-0732">Signal</keyword>